<dbReference type="PROSITE" id="PS00606">
    <property type="entry name" value="KS3_1"/>
    <property type="match status" value="1"/>
</dbReference>
<organism evidence="10 11">
    <name type="scientific">Terfezia boudieri ATCC MYA-4762</name>
    <dbReference type="NCBI Taxonomy" id="1051890"/>
    <lineage>
        <taxon>Eukaryota</taxon>
        <taxon>Fungi</taxon>
        <taxon>Dikarya</taxon>
        <taxon>Ascomycota</taxon>
        <taxon>Pezizomycotina</taxon>
        <taxon>Pezizomycetes</taxon>
        <taxon>Pezizales</taxon>
        <taxon>Pezizaceae</taxon>
        <taxon>Terfezia</taxon>
    </lineage>
</organism>
<evidence type="ECO:0000256" key="5">
    <source>
        <dbReference type="PROSITE-ProRule" id="PRU01363"/>
    </source>
</evidence>
<dbReference type="SUPFAM" id="SSF55048">
    <property type="entry name" value="Probable ACP-binding domain of malonyl-CoA ACP transacylase"/>
    <property type="match status" value="1"/>
</dbReference>
<dbReference type="InterPro" id="IPR050091">
    <property type="entry name" value="PKS_NRPS_Biosynth_Enz"/>
</dbReference>
<dbReference type="PANTHER" id="PTHR43775">
    <property type="entry name" value="FATTY ACID SYNTHASE"/>
    <property type="match status" value="1"/>
</dbReference>
<dbReference type="SMART" id="SM00825">
    <property type="entry name" value="PKS_KS"/>
    <property type="match status" value="1"/>
</dbReference>
<dbReference type="InterPro" id="IPR016036">
    <property type="entry name" value="Malonyl_transacylase_ACP-bd"/>
</dbReference>
<dbReference type="Pfam" id="PF16073">
    <property type="entry name" value="SAT"/>
    <property type="match status" value="1"/>
</dbReference>
<dbReference type="Gene3D" id="3.10.129.110">
    <property type="entry name" value="Polyketide synthase dehydratase"/>
    <property type="match status" value="1"/>
</dbReference>
<dbReference type="Pfam" id="PF00109">
    <property type="entry name" value="ketoacyl-synt"/>
    <property type="match status" value="1"/>
</dbReference>
<feature type="active site" description="Proton donor; for dehydratase activity" evidence="5">
    <location>
        <position position="1507"/>
    </location>
</feature>
<evidence type="ECO:0000256" key="1">
    <source>
        <dbReference type="ARBA" id="ARBA00022450"/>
    </source>
</evidence>
<dbReference type="SUPFAM" id="SSF52151">
    <property type="entry name" value="FabD/lysophospholipase-like"/>
    <property type="match status" value="2"/>
</dbReference>
<dbReference type="InterPro" id="IPR009081">
    <property type="entry name" value="PP-bd_ACP"/>
</dbReference>
<feature type="region of interest" description="Disordered" evidence="6">
    <location>
        <begin position="1722"/>
        <end position="1748"/>
    </location>
</feature>
<dbReference type="SMART" id="SM00827">
    <property type="entry name" value="PKS_AT"/>
    <property type="match status" value="1"/>
</dbReference>
<dbReference type="Pfam" id="PF00550">
    <property type="entry name" value="PP-binding"/>
    <property type="match status" value="2"/>
</dbReference>
<protein>
    <submittedName>
        <fullName evidence="10">Conidial pigment polyketide synthase PksP/Alb1</fullName>
    </submittedName>
</protein>
<dbReference type="InterPro" id="IPR014043">
    <property type="entry name" value="Acyl_transferase_dom"/>
</dbReference>
<keyword evidence="11" id="KW-1185">Reference proteome</keyword>
<dbReference type="PROSITE" id="PS50075">
    <property type="entry name" value="CARRIER"/>
    <property type="match status" value="2"/>
</dbReference>
<dbReference type="Pfam" id="PF00698">
    <property type="entry name" value="Acyl_transf_1"/>
    <property type="match status" value="1"/>
</dbReference>
<dbReference type="InterPro" id="IPR016035">
    <property type="entry name" value="Acyl_Trfase/lysoPLipase"/>
</dbReference>
<dbReference type="CDD" id="cd00833">
    <property type="entry name" value="PKS"/>
    <property type="match status" value="1"/>
</dbReference>
<evidence type="ECO:0000256" key="3">
    <source>
        <dbReference type="ARBA" id="ARBA00022679"/>
    </source>
</evidence>
<dbReference type="PANTHER" id="PTHR43775:SF45">
    <property type="entry name" value="CONIDIAL PIGMENT POLYKETIDE SYNTHASE ALB1"/>
    <property type="match status" value="1"/>
</dbReference>
<dbReference type="FunFam" id="3.40.366.10:FF:000002">
    <property type="entry name" value="Probable polyketide synthase 2"/>
    <property type="match status" value="1"/>
</dbReference>
<dbReference type="NCBIfam" id="TIGR04532">
    <property type="entry name" value="PT_fungal_PKS"/>
    <property type="match status" value="1"/>
</dbReference>
<dbReference type="Pfam" id="PF00975">
    <property type="entry name" value="Thioesterase"/>
    <property type="match status" value="1"/>
</dbReference>
<dbReference type="InterPro" id="IPR049551">
    <property type="entry name" value="PKS_DH_C"/>
</dbReference>
<dbReference type="GO" id="GO:0006633">
    <property type="term" value="P:fatty acid biosynthetic process"/>
    <property type="evidence" value="ECO:0007669"/>
    <property type="project" value="InterPro"/>
</dbReference>
<dbReference type="GO" id="GO:0031177">
    <property type="term" value="F:phosphopantetheine binding"/>
    <property type="evidence" value="ECO:0007669"/>
    <property type="project" value="InterPro"/>
</dbReference>
<dbReference type="InterPro" id="IPR001227">
    <property type="entry name" value="Ac_transferase_dom_sf"/>
</dbReference>
<dbReference type="Pfam" id="PF02801">
    <property type="entry name" value="Ketoacyl-synt_C"/>
    <property type="match status" value="1"/>
</dbReference>
<dbReference type="STRING" id="1051890.A0A3N4MBJ8"/>
<dbReference type="GO" id="GO:0004312">
    <property type="term" value="F:fatty acid synthase activity"/>
    <property type="evidence" value="ECO:0007669"/>
    <property type="project" value="TreeGrafter"/>
</dbReference>
<dbReference type="InterPro" id="IPR006162">
    <property type="entry name" value="Ppantetheine_attach_site"/>
</dbReference>
<keyword evidence="4" id="KW-0677">Repeat</keyword>
<keyword evidence="3" id="KW-0808">Transferase</keyword>
<dbReference type="Gene3D" id="1.10.1200.10">
    <property type="entry name" value="ACP-like"/>
    <property type="match status" value="2"/>
</dbReference>
<feature type="domain" description="Carrier" evidence="7">
    <location>
        <begin position="1645"/>
        <end position="1722"/>
    </location>
</feature>
<evidence type="ECO:0000256" key="6">
    <source>
        <dbReference type="SAM" id="MobiDB-lite"/>
    </source>
</evidence>
<dbReference type="InterPro" id="IPR001031">
    <property type="entry name" value="Thioesterase"/>
</dbReference>
<dbReference type="InterPro" id="IPR018201">
    <property type="entry name" value="Ketoacyl_synth_AS"/>
</dbReference>
<keyword evidence="2" id="KW-0597">Phosphoprotein</keyword>
<feature type="region of interest" description="N-terminal hotdog fold" evidence="5">
    <location>
        <begin position="1285"/>
        <end position="1419"/>
    </location>
</feature>
<dbReference type="InterPro" id="IPR016039">
    <property type="entry name" value="Thiolase-like"/>
</dbReference>
<accession>A0A3N4MBJ8</accession>
<dbReference type="InterPro" id="IPR014030">
    <property type="entry name" value="Ketoacyl_synth_N"/>
</dbReference>
<proteinExistence type="predicted"/>
<dbReference type="SMART" id="SM00823">
    <property type="entry name" value="PKS_PP"/>
    <property type="match status" value="2"/>
</dbReference>
<dbReference type="SUPFAM" id="SSF53474">
    <property type="entry name" value="alpha/beta-Hydrolases"/>
    <property type="match status" value="1"/>
</dbReference>
<dbReference type="InterPro" id="IPR014031">
    <property type="entry name" value="Ketoacyl_synth_C"/>
</dbReference>
<dbReference type="PROSITE" id="PS52004">
    <property type="entry name" value="KS3_2"/>
    <property type="match status" value="1"/>
</dbReference>
<dbReference type="EMBL" id="ML121533">
    <property type="protein sequence ID" value="RPB26895.1"/>
    <property type="molecule type" value="Genomic_DNA"/>
</dbReference>
<feature type="region of interest" description="C-terminal hotdog fold" evidence="5">
    <location>
        <begin position="1447"/>
        <end position="1594"/>
    </location>
</feature>
<dbReference type="InterPro" id="IPR036736">
    <property type="entry name" value="ACP-like_sf"/>
</dbReference>
<dbReference type="InterPro" id="IPR032088">
    <property type="entry name" value="SAT"/>
</dbReference>
<dbReference type="FunFam" id="1.10.1200.10:FF:000011">
    <property type="entry name" value="Sterigmatocystin biosynthesis polyketide synthase"/>
    <property type="match status" value="1"/>
</dbReference>
<dbReference type="FunFam" id="3.10.129.110:FF:000001">
    <property type="entry name" value="Sterigmatocystin biosynthesis polyketide synthase"/>
    <property type="match status" value="1"/>
</dbReference>
<dbReference type="InterPro" id="IPR042104">
    <property type="entry name" value="PKS_dehydratase_sf"/>
</dbReference>
<evidence type="ECO:0000256" key="2">
    <source>
        <dbReference type="ARBA" id="ARBA00022553"/>
    </source>
</evidence>
<dbReference type="Gene3D" id="3.40.50.1820">
    <property type="entry name" value="alpha/beta hydrolase"/>
    <property type="match status" value="1"/>
</dbReference>
<dbReference type="InterPro" id="IPR029058">
    <property type="entry name" value="AB_hydrolase_fold"/>
</dbReference>
<dbReference type="InParanoid" id="A0A3N4MBJ8"/>
<dbReference type="InterPro" id="IPR049900">
    <property type="entry name" value="PKS_mFAS_DH"/>
</dbReference>
<name>A0A3N4MBJ8_9PEZI</name>
<dbReference type="FunFam" id="3.40.50.1820:FF:000116">
    <property type="entry name" value="Sterigmatocystin biosynthesis polyketide synthase"/>
    <property type="match status" value="1"/>
</dbReference>
<feature type="active site" description="Proton acceptor; for dehydratase activity" evidence="5">
    <location>
        <position position="1317"/>
    </location>
</feature>
<dbReference type="PROSITE" id="PS52019">
    <property type="entry name" value="PKS_MFAS_DH"/>
    <property type="match status" value="1"/>
</dbReference>
<evidence type="ECO:0000259" key="7">
    <source>
        <dbReference type="PROSITE" id="PS50075"/>
    </source>
</evidence>
<dbReference type="FunFam" id="3.40.47.10:FF:000031">
    <property type="entry name" value="Sterigmatocystin biosynthesis polyketide synthase"/>
    <property type="match status" value="1"/>
</dbReference>
<feature type="domain" description="Carrier" evidence="7">
    <location>
        <begin position="1746"/>
        <end position="1823"/>
    </location>
</feature>
<sequence length="2110" mass="230728">MEGSTQIFLFGDQTNSYDAGLCHLLQIKDNPLLSALFERVNYALRLHIGQLPSIQKELFPRFTSLHELLARYRETSDTNPALDSMFVCLHQLALFISSFGGGLHAYPAPKTSNFVGLCIGLLPAAAISTAQTVVELLPAAVEAVMIAFRIGLRTFESRNLLGQGSEVNGPWSAVVGIQEKQALAALTQFCEVNNIPDCSSPYISVINANSVTISGPPGTLDQLLTSSSFLEFKPIKVSVYAPYHASHIYTMTDVDNILSHCSNQILESYIPRIPLLSNVTGQPILASNYATLLQNVLREILIEPIRWTTVLEGCAAVLRTSEVLECTVLPIATNAYGLVSALSQHDKVKVKLDPMIANVTQTPPTLPTPGRPEQSKIAIIGYSGRFPDAASAEEFWDLLYKGLDVHRDIPPDRFDLQTHFDPTGKKKNTSTIRHGCWIENPGLFDARFFQMSPREADNTDPGQRLALITAYEAMEMAGFVPNRTPSTQRDRVGMFYGMTSDDWREVNSGQNIDTYFIPGGNRAFTPGRINYNFKFSGPSLSIDSACSSSFAAIHTACNALWRGDCDTAIAGGTNVMTNPDNFAGLDRGHFLSKTGNCNTFDDAADGYCRADGVGTIILKRLEDAIADNDPIQGVILGAYTNHSAEAVSMTRPHSGAQAYIFSKLLNESNIDPLSVSYIEMHGTGTQAGDATEMKSVLEVFSPAGRNRSPAQSLHLGSAKSNVGHAESASGVISMVKVLLMLEKNQIPPHPGIKTKINHTFPTDLRERNIHIAMKPTPWQRRSGEDRRVFLNNFSAAGGNTAILMEDAPIVPANKTQDPRSTHMLAISAKSISSLKNNIQALVDYVDKNQNTPLASLSYTTTARRMHHNHRVLVTGSNLLKMIGELQTFASQASFKPVPAKAPTVSFVFTAQGALYAGMGKELYRNFSQYRTDIQQFDTICQGLGFPSIVPLLDGSLTDDDETSPLVAQLGTTCMQMALARLWASWGVKPAVVVGHSLGEYAALNAAGVLSISDTIYLVGKRAQLLQERCTMGSHGMLAVKASVATIQARSLGKHLEIACVNGPEDTVLSGTNHDIDAAEKELSRQGFRCIKPRLPFAFHSAHVDPILEAFETAVAGVTFHKPSVPVISPLLGKVITDATTFGAKYLSQACRGTVNFVAGLNAAQEENFGELWLELGPHPICSGMIRSTLGDVTIVPSIRRKEDIWKVLATSVSTLHLAGLDIHWDEYHRDFPGCHEVIRLPAYRWDYKNHWIQYVHDWCLTKGDAVPPPVDLEPVKSKLCTPSVQRIVEEHIDTYKASITIESDLSEPTLNAAIQGHKVNGAALCPSSLYADIAFTLGDYLLVQSGCDTNKTAMDISKMVVDKPLIARSQPTSRQLFRVSVNADWISQTARVQLYSVTDEGKKSTDHAKCIIKFVENNTWLEKWKRNEYLIQARIDRLHSGVEGGQSHKIKRGMAYKLFSAFVEYDQRYRGMEEVTLDSAAYEATARVKFQASEKDGNYYFSPYWIDSLGQLSGFTMNANDVVDSKTQVFVNHGWESMRCAKRFSVDKTYQTYVKMQNVGGTMFSGDVYILEEGTIVAVFRGSKFQGVPRKVIDFLLPPGSGTQNTKSSKAGGNLVSNAACRVGMQKVVSIQETRSVVDGTKPKPNDTGIVSKALAIVADEIGLNVNELAPESRFADLGVDSLLSLTIVGRFREELNKDFESSFFFDNPSVTDLMRCFSQDSTQWSDSSESNSIPQYTPGPGFEGEDEQGILGNVRQALAEEIGIPAEEIKGTMRLAELGMDSLLALTVRGRLQEELSIELPSDILLGDATLDSIAQALGLTNELVASHANIPSSSLKKPVAQVQPVQVKPAPRATSILLQGNPATAKKILFLFPDGSGSSTSYASIPKLGDDIAVFGLNCPWLKTPQEMPKNLSLLTGPFLEEILRRQPTGPYNLGGWSAGGVCAYDAAQCLNSNGAKVERLVLLDSPCPVGIGKLPTRIFEFFKKCGLFGCTEPPEWLLPHFLAFIDALDGYNAVPFAADRVPKTFILWATDGVCKYPGDARPVRSPGDPAQIDWLLENRTDFGPNGWEFLLGATNLEIHTLGEANHFTMMKDHAVIRLGEFMRKAMN</sequence>
<keyword evidence="1" id="KW-0596">Phosphopantetheine</keyword>
<evidence type="ECO:0000259" key="9">
    <source>
        <dbReference type="PROSITE" id="PS52019"/>
    </source>
</evidence>
<dbReference type="Gene3D" id="3.30.70.250">
    <property type="entry name" value="Malonyl-CoA ACP transacylase, ACP-binding"/>
    <property type="match status" value="1"/>
</dbReference>
<dbReference type="OrthoDB" id="329835at2759"/>
<dbReference type="Pfam" id="PF14765">
    <property type="entry name" value="PS-DH"/>
    <property type="match status" value="1"/>
</dbReference>
<dbReference type="PROSITE" id="PS00012">
    <property type="entry name" value="PHOSPHOPANTETHEINE"/>
    <property type="match status" value="2"/>
</dbReference>
<dbReference type="InterPro" id="IPR020841">
    <property type="entry name" value="PKS_Beta-ketoAc_synthase_dom"/>
</dbReference>
<feature type="domain" description="PKS/mFAS DH" evidence="9">
    <location>
        <begin position="1285"/>
        <end position="1594"/>
    </location>
</feature>
<dbReference type="Gene3D" id="3.40.366.10">
    <property type="entry name" value="Malonyl-Coenzyme A Acyl Carrier Protein, domain 2"/>
    <property type="match status" value="3"/>
</dbReference>
<dbReference type="Gene3D" id="3.40.47.10">
    <property type="match status" value="1"/>
</dbReference>
<evidence type="ECO:0000313" key="11">
    <source>
        <dbReference type="Proteomes" id="UP000267821"/>
    </source>
</evidence>
<dbReference type="InterPro" id="IPR030918">
    <property type="entry name" value="PT_fungal_PKS"/>
</dbReference>
<reference evidence="10 11" key="1">
    <citation type="journal article" date="2018" name="Nat. Ecol. Evol.">
        <title>Pezizomycetes genomes reveal the molecular basis of ectomycorrhizal truffle lifestyle.</title>
        <authorList>
            <person name="Murat C."/>
            <person name="Payen T."/>
            <person name="Noel B."/>
            <person name="Kuo A."/>
            <person name="Morin E."/>
            <person name="Chen J."/>
            <person name="Kohler A."/>
            <person name="Krizsan K."/>
            <person name="Balestrini R."/>
            <person name="Da Silva C."/>
            <person name="Montanini B."/>
            <person name="Hainaut M."/>
            <person name="Levati E."/>
            <person name="Barry K.W."/>
            <person name="Belfiori B."/>
            <person name="Cichocki N."/>
            <person name="Clum A."/>
            <person name="Dockter R.B."/>
            <person name="Fauchery L."/>
            <person name="Guy J."/>
            <person name="Iotti M."/>
            <person name="Le Tacon F."/>
            <person name="Lindquist E.A."/>
            <person name="Lipzen A."/>
            <person name="Malagnac F."/>
            <person name="Mello A."/>
            <person name="Molinier V."/>
            <person name="Miyauchi S."/>
            <person name="Poulain J."/>
            <person name="Riccioni C."/>
            <person name="Rubini A."/>
            <person name="Sitrit Y."/>
            <person name="Splivallo R."/>
            <person name="Traeger S."/>
            <person name="Wang M."/>
            <person name="Zifcakova L."/>
            <person name="Wipf D."/>
            <person name="Zambonelli A."/>
            <person name="Paolocci F."/>
            <person name="Nowrousian M."/>
            <person name="Ottonello S."/>
            <person name="Baldrian P."/>
            <person name="Spatafora J.W."/>
            <person name="Henrissat B."/>
            <person name="Nagy L.G."/>
            <person name="Aury J.M."/>
            <person name="Wincker P."/>
            <person name="Grigoriev I.V."/>
            <person name="Bonfante P."/>
            <person name="Martin F.M."/>
        </authorList>
    </citation>
    <scope>NUCLEOTIDE SEQUENCE [LARGE SCALE GENOMIC DNA]</scope>
    <source>
        <strain evidence="10 11">ATCC MYA-4762</strain>
    </source>
</reference>
<dbReference type="GO" id="GO:0004315">
    <property type="term" value="F:3-oxoacyl-[acyl-carrier-protein] synthase activity"/>
    <property type="evidence" value="ECO:0007669"/>
    <property type="project" value="InterPro"/>
</dbReference>
<evidence type="ECO:0000256" key="4">
    <source>
        <dbReference type="ARBA" id="ARBA00022737"/>
    </source>
</evidence>
<dbReference type="GO" id="GO:0044550">
    <property type="term" value="P:secondary metabolite biosynthetic process"/>
    <property type="evidence" value="ECO:0007669"/>
    <property type="project" value="TreeGrafter"/>
</dbReference>
<evidence type="ECO:0000259" key="8">
    <source>
        <dbReference type="PROSITE" id="PS52004"/>
    </source>
</evidence>
<dbReference type="SUPFAM" id="SSF47336">
    <property type="entry name" value="ACP-like"/>
    <property type="match status" value="2"/>
</dbReference>
<dbReference type="Gene3D" id="3.30.70.3290">
    <property type="match status" value="1"/>
</dbReference>
<dbReference type="InterPro" id="IPR020806">
    <property type="entry name" value="PKS_PP-bd"/>
</dbReference>
<feature type="domain" description="Ketosynthase family 3 (KS3)" evidence="8">
    <location>
        <begin position="374"/>
        <end position="806"/>
    </location>
</feature>
<gene>
    <name evidence="10" type="ORF">L211DRAFT_820760</name>
</gene>
<feature type="compositionally biased region" description="Polar residues" evidence="6">
    <location>
        <begin position="1722"/>
        <end position="1736"/>
    </location>
</feature>
<dbReference type="Proteomes" id="UP000267821">
    <property type="component" value="Unassembled WGS sequence"/>
</dbReference>
<evidence type="ECO:0000313" key="10">
    <source>
        <dbReference type="EMBL" id="RPB26895.1"/>
    </source>
</evidence>
<dbReference type="Pfam" id="PF22621">
    <property type="entry name" value="CurL-like_PKS_C"/>
    <property type="match status" value="1"/>
</dbReference>
<dbReference type="SUPFAM" id="SSF53901">
    <property type="entry name" value="Thiolase-like"/>
    <property type="match status" value="1"/>
</dbReference>